<gene>
    <name evidence="4" type="ORF">AO353_28590</name>
</gene>
<dbReference type="EMBL" id="CP012830">
    <property type="protein sequence ID" value="ALI04818.1"/>
    <property type="molecule type" value="Genomic_DNA"/>
</dbReference>
<dbReference type="PRINTS" id="PR00081">
    <property type="entry name" value="GDHRDH"/>
</dbReference>
<dbReference type="SUPFAM" id="SSF51735">
    <property type="entry name" value="NAD(P)-binding Rossmann-fold domains"/>
    <property type="match status" value="1"/>
</dbReference>
<dbReference type="InterPro" id="IPR002347">
    <property type="entry name" value="SDR_fam"/>
</dbReference>
<sequence>MSNKLAGKVALVTGGTTGIGLASAQELAAQGATVFITGRRQAELDAAVTLIGEKAVGIRGDVASLADLDRVFSHIAAQAGHLDIVFANAGGGDMLPLGSITEEHFDRIFSVNVKGLLFTVQKALPLLKDGGSVILTASTTATQGTENFSVYSASKAAVRNFARSWLLDLKPRNIRVNAISPGPVATPGLAGLVPAEHLDGLHTHLASLVPMGRLGDPKEVAKAVLFLASDDSSFINGIELFVDGGAAQI</sequence>
<evidence type="ECO:0000256" key="2">
    <source>
        <dbReference type="ARBA" id="ARBA00023002"/>
    </source>
</evidence>
<name>A0A0N9VVJ9_PSEFL</name>
<dbReference type="NCBIfam" id="NF005559">
    <property type="entry name" value="PRK07231.1"/>
    <property type="match status" value="1"/>
</dbReference>
<dbReference type="Proteomes" id="UP000066487">
    <property type="component" value="Chromosome"/>
</dbReference>
<dbReference type="RefSeq" id="WP_054598000.1">
    <property type="nucleotide sequence ID" value="NZ_CP012830.1"/>
</dbReference>
<dbReference type="Pfam" id="PF13561">
    <property type="entry name" value="adh_short_C2"/>
    <property type="match status" value="1"/>
</dbReference>
<protein>
    <submittedName>
        <fullName evidence="4">Oxidoreductase</fullName>
    </submittedName>
</protein>
<dbReference type="PANTHER" id="PTHR24321:SF15">
    <property type="entry name" value="OXIDOREDUCTASE UCPA"/>
    <property type="match status" value="1"/>
</dbReference>
<dbReference type="AlphaFoldDB" id="A0A0N9VVJ9"/>
<dbReference type="CDD" id="cd05233">
    <property type="entry name" value="SDR_c"/>
    <property type="match status" value="1"/>
</dbReference>
<reference evidence="4 5" key="2">
    <citation type="journal article" date="2018" name="Nature">
        <title>Mutant phenotypes for thousands of bacterial genes of unknown function.</title>
        <authorList>
            <person name="Price M.N."/>
            <person name="Wetmore K.M."/>
            <person name="Waters R.J."/>
            <person name="Callaghan M."/>
            <person name="Ray J."/>
            <person name="Liu H."/>
            <person name="Kuehl J.V."/>
            <person name="Melnyk R.A."/>
            <person name="Lamson J.S."/>
            <person name="Suh Y."/>
            <person name="Carlson H.K."/>
            <person name="Esquivel Z."/>
            <person name="Sadeeshkumar H."/>
            <person name="Chakraborty R."/>
            <person name="Zane G.M."/>
            <person name="Rubin B.E."/>
            <person name="Wall J.D."/>
            <person name="Visel A."/>
            <person name="Bristow J."/>
            <person name="Blow M.J."/>
            <person name="Arkin A.P."/>
            <person name="Deutschbauer A.M."/>
        </authorList>
    </citation>
    <scope>NUCLEOTIDE SEQUENCE [LARGE SCALE GENOMIC DNA]</scope>
    <source>
        <strain evidence="4 5">FW300-N2E3</strain>
    </source>
</reference>
<evidence type="ECO:0000259" key="3">
    <source>
        <dbReference type="SMART" id="SM00822"/>
    </source>
</evidence>
<reference evidence="5" key="1">
    <citation type="submission" date="2015-09" db="EMBL/GenBank/DDBJ databases">
        <title>Whole genome sequence of Pseudomonas fluorescens FW300-N2E3.</title>
        <authorList>
            <person name="Ray J."/>
            <person name="Melnyk R."/>
            <person name="Deutschbauer A."/>
        </authorList>
    </citation>
    <scope>NUCLEOTIDE SEQUENCE [LARGE SCALE GENOMIC DNA]</scope>
    <source>
        <strain evidence="5">FW300-N2E3</strain>
    </source>
</reference>
<feature type="domain" description="Ketoreductase" evidence="3">
    <location>
        <begin position="8"/>
        <end position="182"/>
    </location>
</feature>
<keyword evidence="2" id="KW-0560">Oxidoreductase</keyword>
<dbReference type="Gene3D" id="3.40.50.720">
    <property type="entry name" value="NAD(P)-binding Rossmann-like Domain"/>
    <property type="match status" value="1"/>
</dbReference>
<dbReference type="FunFam" id="3.40.50.720:FF:000084">
    <property type="entry name" value="Short-chain dehydrogenase reductase"/>
    <property type="match status" value="1"/>
</dbReference>
<dbReference type="OrthoDB" id="9803333at2"/>
<proteinExistence type="inferred from homology"/>
<dbReference type="GO" id="GO:0016491">
    <property type="term" value="F:oxidoreductase activity"/>
    <property type="evidence" value="ECO:0007669"/>
    <property type="project" value="UniProtKB-KW"/>
</dbReference>
<accession>A0A0N9VVJ9</accession>
<dbReference type="InterPro" id="IPR036291">
    <property type="entry name" value="NAD(P)-bd_dom_sf"/>
</dbReference>
<evidence type="ECO:0000313" key="4">
    <source>
        <dbReference type="EMBL" id="ALI04818.1"/>
    </source>
</evidence>
<evidence type="ECO:0000256" key="1">
    <source>
        <dbReference type="ARBA" id="ARBA00006484"/>
    </source>
</evidence>
<dbReference type="SMART" id="SM00822">
    <property type="entry name" value="PKS_KR"/>
    <property type="match status" value="1"/>
</dbReference>
<comment type="similarity">
    <text evidence="1">Belongs to the short-chain dehydrogenases/reductases (SDR) family.</text>
</comment>
<dbReference type="PANTHER" id="PTHR24321">
    <property type="entry name" value="DEHYDROGENASES, SHORT CHAIN"/>
    <property type="match status" value="1"/>
</dbReference>
<evidence type="ECO:0000313" key="5">
    <source>
        <dbReference type="Proteomes" id="UP000066487"/>
    </source>
</evidence>
<dbReference type="InterPro" id="IPR057326">
    <property type="entry name" value="KR_dom"/>
</dbReference>
<organism evidence="4 5">
    <name type="scientific">Pseudomonas fluorescens</name>
    <dbReference type="NCBI Taxonomy" id="294"/>
    <lineage>
        <taxon>Bacteria</taxon>
        <taxon>Pseudomonadati</taxon>
        <taxon>Pseudomonadota</taxon>
        <taxon>Gammaproteobacteria</taxon>
        <taxon>Pseudomonadales</taxon>
        <taxon>Pseudomonadaceae</taxon>
        <taxon>Pseudomonas</taxon>
    </lineage>
</organism>